<accession>A0ABT4TMG0</accession>
<dbReference type="Pfam" id="PF13845">
    <property type="entry name" value="Septum_form"/>
    <property type="match status" value="1"/>
</dbReference>
<dbReference type="InterPro" id="IPR026004">
    <property type="entry name" value="Septum_form"/>
</dbReference>
<proteinExistence type="predicted"/>
<evidence type="ECO:0000256" key="1">
    <source>
        <dbReference type="SAM" id="MobiDB-lite"/>
    </source>
</evidence>
<feature type="compositionally biased region" description="Low complexity" evidence="1">
    <location>
        <begin position="49"/>
        <end position="59"/>
    </location>
</feature>
<dbReference type="RefSeq" id="WP_270678532.1">
    <property type="nucleotide sequence ID" value="NZ_JAQFWP010000026.1"/>
</dbReference>
<evidence type="ECO:0000259" key="2">
    <source>
        <dbReference type="Pfam" id="PF13845"/>
    </source>
</evidence>
<gene>
    <name evidence="3" type="ORF">O4U47_15300</name>
</gene>
<organism evidence="3 4">
    <name type="scientific">Nocardiopsis suaedae</name>
    <dbReference type="NCBI Taxonomy" id="3018444"/>
    <lineage>
        <taxon>Bacteria</taxon>
        <taxon>Bacillati</taxon>
        <taxon>Actinomycetota</taxon>
        <taxon>Actinomycetes</taxon>
        <taxon>Streptosporangiales</taxon>
        <taxon>Nocardiopsidaceae</taxon>
        <taxon>Nocardiopsis</taxon>
    </lineage>
</organism>
<evidence type="ECO:0000313" key="3">
    <source>
        <dbReference type="EMBL" id="MDA2805882.1"/>
    </source>
</evidence>
<dbReference type="PROSITE" id="PS51257">
    <property type="entry name" value="PROKAR_LIPOPROTEIN"/>
    <property type="match status" value="1"/>
</dbReference>
<reference evidence="3" key="1">
    <citation type="submission" date="2023-01" db="EMBL/GenBank/DDBJ databases">
        <title>Draft genome sequence of Nocardiopsis sp. LSu2-4 isolated from halophytes.</title>
        <authorList>
            <person name="Duangmal K."/>
            <person name="Chantavorakit T."/>
        </authorList>
    </citation>
    <scope>NUCLEOTIDE SEQUENCE</scope>
    <source>
        <strain evidence="3">LSu2-4</strain>
    </source>
</reference>
<feature type="region of interest" description="Disordered" evidence="1">
    <location>
        <begin position="38"/>
        <end position="75"/>
    </location>
</feature>
<comment type="caution">
    <text evidence="3">The sequence shown here is derived from an EMBL/GenBank/DDBJ whole genome shotgun (WGS) entry which is preliminary data.</text>
</comment>
<protein>
    <submittedName>
        <fullName evidence="3">Septum formation family protein</fullName>
    </submittedName>
</protein>
<keyword evidence="4" id="KW-1185">Reference proteome</keyword>
<sequence length="196" mass="20772">MSIRFAPTAKKAVAGLAIAGAVVSASGCGAILSNLQEATQRAEDQGSDSVPSEPTTPAEEPVEEDTSLESPPPAEEEDVAAFDIAVGDCLNDESIQGEVSEVPLTDCSAPHDSEVYASTISAESEWPGDQAITDEADQFCLDEFATFIGVPYEQSVYDFSYYTPTREAFEQFDREIYCVVYSPGEQTTGTLSGAAS</sequence>
<dbReference type="EMBL" id="JAQFWP010000026">
    <property type="protein sequence ID" value="MDA2805882.1"/>
    <property type="molecule type" value="Genomic_DNA"/>
</dbReference>
<dbReference type="Proteomes" id="UP001165685">
    <property type="component" value="Unassembled WGS sequence"/>
</dbReference>
<feature type="domain" description="Septum formation-related" evidence="2">
    <location>
        <begin position="87"/>
        <end position="186"/>
    </location>
</feature>
<evidence type="ECO:0000313" key="4">
    <source>
        <dbReference type="Proteomes" id="UP001165685"/>
    </source>
</evidence>
<name>A0ABT4TMG0_9ACTN</name>